<evidence type="ECO:0000313" key="2">
    <source>
        <dbReference type="Proteomes" id="UP000308267"/>
    </source>
</evidence>
<gene>
    <name evidence="1" type="ORF">CRM22_007532</name>
</gene>
<dbReference type="Proteomes" id="UP000308267">
    <property type="component" value="Unassembled WGS sequence"/>
</dbReference>
<accession>A0A4S2LNB1</accession>
<protein>
    <submittedName>
        <fullName evidence="1">Uncharacterized protein</fullName>
    </submittedName>
</protein>
<evidence type="ECO:0000313" key="1">
    <source>
        <dbReference type="EMBL" id="TGZ62288.1"/>
    </source>
</evidence>
<name>A0A4S2LNB1_OPIFE</name>
<organism evidence="1 2">
    <name type="scientific">Opisthorchis felineus</name>
    <dbReference type="NCBI Taxonomy" id="147828"/>
    <lineage>
        <taxon>Eukaryota</taxon>
        <taxon>Metazoa</taxon>
        <taxon>Spiralia</taxon>
        <taxon>Lophotrochozoa</taxon>
        <taxon>Platyhelminthes</taxon>
        <taxon>Trematoda</taxon>
        <taxon>Digenea</taxon>
        <taxon>Opisthorchiida</taxon>
        <taxon>Opisthorchiata</taxon>
        <taxon>Opisthorchiidae</taxon>
        <taxon>Opisthorchis</taxon>
    </lineage>
</organism>
<sequence length="99" mass="10721">MRVGRSEETTSLGAGIDGTRKLFAQGVASVQKNQKTILNLNSSAGSHSKYCVRAWAAYLKNDDAHLEALDGHVTRREGLVARRESALGFAPLSMQSMET</sequence>
<comment type="caution">
    <text evidence="1">The sequence shown here is derived from an EMBL/GenBank/DDBJ whole genome shotgun (WGS) entry which is preliminary data.</text>
</comment>
<dbReference type="EMBL" id="SJOL01007625">
    <property type="protein sequence ID" value="TGZ62288.1"/>
    <property type="molecule type" value="Genomic_DNA"/>
</dbReference>
<proteinExistence type="predicted"/>
<keyword evidence="2" id="KW-1185">Reference proteome</keyword>
<dbReference type="AlphaFoldDB" id="A0A4S2LNB1"/>
<reference evidence="1 2" key="1">
    <citation type="journal article" date="2019" name="BMC Genomics">
        <title>New insights from Opisthorchis felineus genome: update on genomics of the epidemiologically important liver flukes.</title>
        <authorList>
            <person name="Ershov N.I."/>
            <person name="Mordvinov V.A."/>
            <person name="Prokhortchouk E.B."/>
            <person name="Pakharukova M.Y."/>
            <person name="Gunbin K.V."/>
            <person name="Ustyantsev K."/>
            <person name="Genaev M.A."/>
            <person name="Blinov A.G."/>
            <person name="Mazur A."/>
            <person name="Boulygina E."/>
            <person name="Tsygankova S."/>
            <person name="Khrameeva E."/>
            <person name="Chekanov N."/>
            <person name="Fan G."/>
            <person name="Xiao A."/>
            <person name="Zhang H."/>
            <person name="Xu X."/>
            <person name="Yang H."/>
            <person name="Solovyev V."/>
            <person name="Lee S.M."/>
            <person name="Liu X."/>
            <person name="Afonnikov D.A."/>
            <person name="Skryabin K.G."/>
        </authorList>
    </citation>
    <scope>NUCLEOTIDE SEQUENCE [LARGE SCALE GENOMIC DNA]</scope>
    <source>
        <strain evidence="1">AK-0245</strain>
        <tissue evidence="1">Whole organism</tissue>
    </source>
</reference>